<gene>
    <name evidence="2" type="ORF">PFRI_35210</name>
</gene>
<feature type="region of interest" description="Disordered" evidence="1">
    <location>
        <begin position="124"/>
        <end position="156"/>
    </location>
</feature>
<reference evidence="2 3" key="1">
    <citation type="submission" date="2016-10" db="EMBL/GenBank/DDBJ databases">
        <title>Genome sequence of Planktotalea frisia SH6-1.</title>
        <authorList>
            <person name="Poehlein A."/>
            <person name="Bakenhus I."/>
            <person name="Voget S."/>
            <person name="Brinkhoff T."/>
            <person name="Simon M."/>
        </authorList>
    </citation>
    <scope>NUCLEOTIDE SEQUENCE [LARGE SCALE GENOMIC DNA]</scope>
    <source>
        <strain evidence="2 3">SH6-1</strain>
    </source>
</reference>
<proteinExistence type="predicted"/>
<evidence type="ECO:0000313" key="2">
    <source>
        <dbReference type="EMBL" id="OJI92274.1"/>
    </source>
</evidence>
<accession>A0A1L9NT18</accession>
<protein>
    <submittedName>
        <fullName evidence="2">Uncharacterized protein</fullName>
    </submittedName>
</protein>
<comment type="caution">
    <text evidence="2">The sequence shown here is derived from an EMBL/GenBank/DDBJ whole genome shotgun (WGS) entry which is preliminary data.</text>
</comment>
<keyword evidence="3" id="KW-1185">Reference proteome</keyword>
<dbReference type="AlphaFoldDB" id="A0A1L9NT18"/>
<feature type="compositionally biased region" description="Basic and acidic residues" evidence="1">
    <location>
        <begin position="143"/>
        <end position="156"/>
    </location>
</feature>
<dbReference type="Proteomes" id="UP000184514">
    <property type="component" value="Unassembled WGS sequence"/>
</dbReference>
<evidence type="ECO:0000256" key="1">
    <source>
        <dbReference type="SAM" id="MobiDB-lite"/>
    </source>
</evidence>
<name>A0A1L9NT18_9RHOB</name>
<dbReference type="EMBL" id="MLCB01000190">
    <property type="protein sequence ID" value="OJI92274.1"/>
    <property type="molecule type" value="Genomic_DNA"/>
</dbReference>
<dbReference type="STRING" id="696762.PFRI_35210"/>
<evidence type="ECO:0000313" key="3">
    <source>
        <dbReference type="Proteomes" id="UP000184514"/>
    </source>
</evidence>
<sequence length="156" mass="16601">MCGLAKLGFEPAVPPLGKALSEVFDLAMIKLGFAVQKTAAVDDMSGLRGEVFELVCELGFSVRPTTPDCLKHSCPMARSGAHHLLLLGGMQTLHRSANAAPPIAKHLARDGINRSGGPCRIIQPHGQTPLRQPLLPAASPRDGGAREDQARQRNPE</sequence>
<organism evidence="2 3">
    <name type="scientific">Planktotalea frisia</name>
    <dbReference type="NCBI Taxonomy" id="696762"/>
    <lineage>
        <taxon>Bacteria</taxon>
        <taxon>Pseudomonadati</taxon>
        <taxon>Pseudomonadota</taxon>
        <taxon>Alphaproteobacteria</taxon>
        <taxon>Rhodobacterales</taxon>
        <taxon>Paracoccaceae</taxon>
        <taxon>Planktotalea</taxon>
    </lineage>
</organism>